<feature type="region of interest" description="Disordered" evidence="1">
    <location>
        <begin position="1"/>
        <end position="28"/>
    </location>
</feature>
<feature type="region of interest" description="Disordered" evidence="1">
    <location>
        <begin position="382"/>
        <end position="545"/>
    </location>
</feature>
<feature type="non-terminal residue" evidence="2">
    <location>
        <position position="1"/>
    </location>
</feature>
<sequence>PAPPQPTPPQHAPPQPAPPQHALPQPAPRGLCGWPLSADVADDCLPALAPGEVRLCGLTFSPDLAPAVSAALEEVEQLRRSGKLRNMFLEDIIQIPPSSMQQLRRLMQEGNTAEASVSEPFKAEEQCDYAKTAIRNDLARLLGLLDQPDRPLPEGSVLAADVLAPGRDPARGGAGLFAAKPIEQCSALGVVGGYVMPRNKAALRVRRLGAPFPEGSPEQAELLRRARGQRQVAQLVWRVLAGGLRMPFASSSAAAAAEDGDAEQDGSAEGSLPYGEWDIMMLGYGNATALVNDPRMRSFAEAPTAAANCIVLPVLVFGIPLPVLVATRHIAEGRQLLREYGADWWRGQAQEEGYLSKLHVPTEQIFHSSGELEGLLSYEVKPPQQQLQQPPKQQPLDQSGGRGNARHEGAATEAAAGGAGLMPPPRAPAQGGGHLAQEPQRRQHGAVPRGPAAAAGRHGEYPAAAQARRHDAPHKRRRTVQHDVDVQYHQQQRRQRRSSGTTSNSDGYGSEGGSTGATGEELTMAVSSGRPAWHAHPHASQVSLW</sequence>
<evidence type="ECO:0000313" key="2">
    <source>
        <dbReference type="EMBL" id="GFR47928.1"/>
    </source>
</evidence>
<organism evidence="2 3">
    <name type="scientific">Astrephomene gubernaculifera</name>
    <dbReference type="NCBI Taxonomy" id="47775"/>
    <lineage>
        <taxon>Eukaryota</taxon>
        <taxon>Viridiplantae</taxon>
        <taxon>Chlorophyta</taxon>
        <taxon>core chlorophytes</taxon>
        <taxon>Chlorophyceae</taxon>
        <taxon>CS clade</taxon>
        <taxon>Chlamydomonadales</taxon>
        <taxon>Astrephomenaceae</taxon>
        <taxon>Astrephomene</taxon>
    </lineage>
</organism>
<keyword evidence="3" id="KW-1185">Reference proteome</keyword>
<dbReference type="InterPro" id="IPR046341">
    <property type="entry name" value="SET_dom_sf"/>
</dbReference>
<feature type="compositionally biased region" description="Low complexity" evidence="1">
    <location>
        <begin position="445"/>
        <end position="456"/>
    </location>
</feature>
<evidence type="ECO:0000313" key="3">
    <source>
        <dbReference type="Proteomes" id="UP001054857"/>
    </source>
</evidence>
<evidence type="ECO:0008006" key="4">
    <source>
        <dbReference type="Google" id="ProtNLM"/>
    </source>
</evidence>
<feature type="compositionally biased region" description="Low complexity" evidence="1">
    <location>
        <begin position="382"/>
        <end position="396"/>
    </location>
</feature>
<comment type="caution">
    <text evidence="2">The sequence shown here is derived from an EMBL/GenBank/DDBJ whole genome shotgun (WGS) entry which is preliminary data.</text>
</comment>
<gene>
    <name evidence="2" type="ORF">Agub_g9731</name>
</gene>
<accession>A0AAD3HP65</accession>
<name>A0AAD3HP65_9CHLO</name>
<protein>
    <recommendedName>
        <fullName evidence="4">SET domain-containing protein</fullName>
    </recommendedName>
</protein>
<reference evidence="2 3" key="1">
    <citation type="journal article" date="2021" name="Sci. Rep.">
        <title>Genome sequencing of the multicellular alga Astrephomene provides insights into convergent evolution of germ-soma differentiation.</title>
        <authorList>
            <person name="Yamashita S."/>
            <person name="Yamamoto K."/>
            <person name="Matsuzaki R."/>
            <person name="Suzuki S."/>
            <person name="Yamaguchi H."/>
            <person name="Hirooka S."/>
            <person name="Minakuchi Y."/>
            <person name="Miyagishima S."/>
            <person name="Kawachi M."/>
            <person name="Toyoda A."/>
            <person name="Nozaki H."/>
        </authorList>
    </citation>
    <scope>NUCLEOTIDE SEQUENCE [LARGE SCALE GENOMIC DNA]</scope>
    <source>
        <strain evidence="2 3">NIES-4017</strain>
    </source>
</reference>
<evidence type="ECO:0000256" key="1">
    <source>
        <dbReference type="SAM" id="MobiDB-lite"/>
    </source>
</evidence>
<dbReference type="Proteomes" id="UP001054857">
    <property type="component" value="Unassembled WGS sequence"/>
</dbReference>
<proteinExistence type="predicted"/>
<dbReference type="AlphaFoldDB" id="A0AAD3HP65"/>
<feature type="compositionally biased region" description="Pro residues" evidence="1">
    <location>
        <begin position="1"/>
        <end position="27"/>
    </location>
</feature>
<dbReference type="EMBL" id="BMAR01000021">
    <property type="protein sequence ID" value="GFR47928.1"/>
    <property type="molecule type" value="Genomic_DNA"/>
</dbReference>
<dbReference type="SUPFAM" id="SSF82199">
    <property type="entry name" value="SET domain"/>
    <property type="match status" value="1"/>
</dbReference>